<dbReference type="Gene3D" id="6.10.140.240">
    <property type="match status" value="1"/>
</dbReference>
<dbReference type="Pfam" id="PF17757">
    <property type="entry name" value="UvrB_inter"/>
    <property type="match status" value="1"/>
</dbReference>
<evidence type="ECO:0000256" key="15">
    <source>
        <dbReference type="SAM" id="Coils"/>
    </source>
</evidence>
<dbReference type="Proteomes" id="UP001139311">
    <property type="component" value="Unassembled WGS sequence"/>
</dbReference>
<accession>A0A9X1LC58</accession>
<protein>
    <recommendedName>
        <fullName evidence="12 13">UvrABC system protein B</fullName>
        <shortName evidence="13">Protein UvrB</shortName>
    </recommendedName>
    <alternativeName>
        <fullName evidence="13">Excinuclease ABC subunit B</fullName>
    </alternativeName>
</protein>
<keyword evidence="5 13" id="KW-0227">DNA damage</keyword>
<dbReference type="GO" id="GO:0016887">
    <property type="term" value="F:ATP hydrolysis activity"/>
    <property type="evidence" value="ECO:0007669"/>
    <property type="project" value="InterPro"/>
</dbReference>
<keyword evidence="21" id="KW-1185">Reference proteome</keyword>
<feature type="domain" description="UVR" evidence="17">
    <location>
        <begin position="643"/>
        <end position="678"/>
    </location>
</feature>
<evidence type="ECO:0000256" key="9">
    <source>
        <dbReference type="ARBA" id="ARBA00023204"/>
    </source>
</evidence>
<evidence type="ECO:0000256" key="10">
    <source>
        <dbReference type="ARBA" id="ARBA00023236"/>
    </source>
</evidence>
<dbReference type="Pfam" id="PF04851">
    <property type="entry name" value="ResIII"/>
    <property type="match status" value="1"/>
</dbReference>
<name>A0A9X1LC58_9PROT</name>
<comment type="subcellular location">
    <subcellularLocation>
        <location evidence="1 13 14">Cytoplasm</location>
    </subcellularLocation>
</comment>
<feature type="compositionally biased region" description="Basic residues" evidence="16">
    <location>
        <begin position="729"/>
        <end position="740"/>
    </location>
</feature>
<comment type="caution">
    <text evidence="20">The sequence shown here is derived from an EMBL/GenBank/DDBJ whole genome shotgun (WGS) entry which is preliminary data.</text>
</comment>
<keyword evidence="3 13" id="KW-0963">Cytoplasm</keyword>
<evidence type="ECO:0000256" key="13">
    <source>
        <dbReference type="HAMAP-Rule" id="MF_00204"/>
    </source>
</evidence>
<keyword evidence="15" id="KW-0175">Coiled coil</keyword>
<dbReference type="InterPro" id="IPR006935">
    <property type="entry name" value="Helicase/UvrB_N"/>
</dbReference>
<feature type="binding site" evidence="13">
    <location>
        <begin position="57"/>
        <end position="64"/>
    </location>
    <ligand>
        <name>ATP</name>
        <dbReference type="ChEBI" id="CHEBI:30616"/>
    </ligand>
</feature>
<evidence type="ECO:0000256" key="11">
    <source>
        <dbReference type="ARBA" id="ARBA00026033"/>
    </source>
</evidence>
<evidence type="ECO:0000259" key="17">
    <source>
        <dbReference type="PROSITE" id="PS50151"/>
    </source>
</evidence>
<evidence type="ECO:0000256" key="5">
    <source>
        <dbReference type="ARBA" id="ARBA00022763"/>
    </source>
</evidence>
<dbReference type="CDD" id="cd17916">
    <property type="entry name" value="DEXHc_UvrB"/>
    <property type="match status" value="1"/>
</dbReference>
<evidence type="ECO:0000256" key="12">
    <source>
        <dbReference type="ARBA" id="ARBA00029504"/>
    </source>
</evidence>
<dbReference type="InterPro" id="IPR041471">
    <property type="entry name" value="UvrB_inter"/>
</dbReference>
<comment type="domain">
    <text evidence="13">The beta-hairpin motif is involved in DNA binding.</text>
</comment>
<comment type="subunit">
    <text evidence="11 13 14">Forms a heterotetramer with UvrA during the search for lesions. Interacts with UvrC in an incision complex.</text>
</comment>
<dbReference type="GO" id="GO:0005524">
    <property type="term" value="F:ATP binding"/>
    <property type="evidence" value="ECO:0007669"/>
    <property type="project" value="UniProtKB-UniRule"/>
</dbReference>
<feature type="region of interest" description="Disordered" evidence="16">
    <location>
        <begin position="688"/>
        <end position="740"/>
    </location>
</feature>
<keyword evidence="7 13" id="KW-0067">ATP-binding</keyword>
<dbReference type="PROSITE" id="PS50151">
    <property type="entry name" value="UVR"/>
    <property type="match status" value="1"/>
</dbReference>
<dbReference type="NCBIfam" id="NF003673">
    <property type="entry name" value="PRK05298.1"/>
    <property type="match status" value="1"/>
</dbReference>
<reference evidence="20" key="1">
    <citation type="submission" date="2021-10" db="EMBL/GenBank/DDBJ databases">
        <title>Roseicella aerolatum sp. nov., isolated from aerosols of e-waste dismantling site.</title>
        <authorList>
            <person name="Qin T."/>
        </authorList>
    </citation>
    <scope>NUCLEOTIDE SEQUENCE</scope>
    <source>
        <strain evidence="20">GB24</strain>
    </source>
</reference>
<keyword evidence="4 13" id="KW-0547">Nucleotide-binding</keyword>
<evidence type="ECO:0000259" key="19">
    <source>
        <dbReference type="PROSITE" id="PS51194"/>
    </source>
</evidence>
<keyword evidence="6 13" id="KW-0228">DNA excision</keyword>
<dbReference type="PANTHER" id="PTHR24029">
    <property type="entry name" value="UVRABC SYSTEM PROTEIN B"/>
    <property type="match status" value="1"/>
</dbReference>
<comment type="similarity">
    <text evidence="2 13 14">Belongs to the UvrB family.</text>
</comment>
<evidence type="ECO:0000256" key="7">
    <source>
        <dbReference type="ARBA" id="ARBA00022840"/>
    </source>
</evidence>
<dbReference type="Gene3D" id="4.10.860.10">
    <property type="entry name" value="UVR domain"/>
    <property type="match status" value="1"/>
</dbReference>
<dbReference type="RefSeq" id="WP_226610926.1">
    <property type="nucleotide sequence ID" value="NZ_JAJAQI010000031.1"/>
</dbReference>
<gene>
    <name evidence="13 20" type="primary">uvrB</name>
    <name evidence="20" type="ORF">LHA35_18850</name>
</gene>
<comment type="function">
    <text evidence="13">The UvrABC repair system catalyzes the recognition and processing of DNA lesions. A damage recognition complex composed of 2 UvrA and 2 UvrB subunits scans DNA for abnormalities. Upon binding of the UvrA(2)B(2) complex to a putative damaged site, the DNA wraps around one UvrB monomer. DNA wrap is dependent on ATP binding by UvrB and probably causes local melting of the DNA helix, facilitating insertion of UvrB beta-hairpin between the DNA strands. Then UvrB probes one DNA strand for the presence of a lesion. If a lesion is found the UvrA subunits dissociate and the UvrB-DNA preincision complex is formed. This complex is subsequently bound by UvrC and the second UvrB is released. If no lesion is found, the DNA wraps around the other UvrB subunit that will check the other stand for damage.</text>
</comment>
<feature type="domain" description="Helicase ATP-binding" evidence="18">
    <location>
        <begin position="44"/>
        <end position="190"/>
    </location>
</feature>
<dbReference type="GO" id="GO:0003677">
    <property type="term" value="F:DNA binding"/>
    <property type="evidence" value="ECO:0007669"/>
    <property type="project" value="UniProtKB-UniRule"/>
</dbReference>
<dbReference type="GO" id="GO:0009380">
    <property type="term" value="C:excinuclease repair complex"/>
    <property type="evidence" value="ECO:0007669"/>
    <property type="project" value="InterPro"/>
</dbReference>
<keyword evidence="8 13" id="KW-0267">Excision nuclease</keyword>
<dbReference type="Pfam" id="PF02151">
    <property type="entry name" value="UVR"/>
    <property type="match status" value="1"/>
</dbReference>
<dbReference type="SUPFAM" id="SSF46600">
    <property type="entry name" value="C-terminal UvrC-binding domain of UvrB"/>
    <property type="match status" value="1"/>
</dbReference>
<keyword evidence="20" id="KW-0378">Hydrolase</keyword>
<dbReference type="Pfam" id="PF00271">
    <property type="entry name" value="Helicase_C"/>
    <property type="match status" value="1"/>
</dbReference>
<evidence type="ECO:0000256" key="8">
    <source>
        <dbReference type="ARBA" id="ARBA00022881"/>
    </source>
</evidence>
<evidence type="ECO:0000256" key="6">
    <source>
        <dbReference type="ARBA" id="ARBA00022769"/>
    </source>
</evidence>
<dbReference type="InterPro" id="IPR024759">
    <property type="entry name" value="UvrB_YAD/RRR_dom"/>
</dbReference>
<dbReference type="InterPro" id="IPR027417">
    <property type="entry name" value="P-loop_NTPase"/>
</dbReference>
<sequence length="740" mass="83082">MNIIAPVLFHPPRRPAPPPERVLKVVSPFEPNGDQPQAIRELVAGLQANERDQVLLGVTGSGKTFTMAKVIEAVQRPTLILAPNKTLAAQLYGEMKSFFPENAVEYFVSYYDYYQPEAYVPRTDTYIEKDAQINEQIDRMRHSATQALLERNDVVIVASVSCIYGIGSVETYSRMVVKLEVGGRIERDVLVKGLVEQQYRRNDSFFARGTFRIRGETVDIWPSHLEDRAWRISLFGDEVDGIREFDPLTGEVTAEMDRVSIYANSHYVTPRPTLNQAIGQIKQELKETLARLESEGKLLEAQRLAQRTQFDIEMLETTGSCKGIENYSRYLSGRGPGEPPPTLFEYLPENALLVVDESHVTIGQLGGMYRGDFARKSVLAEFGFRLPSCMDNRPLKFEEWEAYRPSTVFVSATPGPWEMERTGGVFAEQVIRPTGLVDPVTDIRPVEGQVDDLMAECRDQIRKGGRVLVTTLTKRMAEDLTEYMTEAGIKVRYLHSDVDTLERIEIIRDLRRGAFDVLVGINLLREGLDIPECTLVGILDADKEGFLRSTTSLIQTIGRAARNAEGRVVLYADRMTDSLRRALEETERRRSKQMAWNAEHGITPQTIKRQIADVMQSVYEQDYVTVEAVEGDATAQFVGKDLRASIAELEKRMRAAAADLEFEEAARLRDEIKRLEALDLGLEPNLAGRSLQEATPRSPTARAPKAKQDWKPKPLGPGGGGYDPEKRGGRGRRAAGARAR</sequence>
<dbReference type="NCBIfam" id="TIGR00631">
    <property type="entry name" value="uvrb"/>
    <property type="match status" value="1"/>
</dbReference>
<feature type="domain" description="Helicase C-terminal" evidence="19">
    <location>
        <begin position="449"/>
        <end position="615"/>
    </location>
</feature>
<dbReference type="HAMAP" id="MF_00204">
    <property type="entry name" value="UvrB"/>
    <property type="match status" value="1"/>
</dbReference>
<evidence type="ECO:0000256" key="14">
    <source>
        <dbReference type="RuleBase" id="RU003587"/>
    </source>
</evidence>
<keyword evidence="10 13" id="KW-0742">SOS response</keyword>
<dbReference type="CDD" id="cd18790">
    <property type="entry name" value="SF2_C_UvrB"/>
    <property type="match status" value="1"/>
</dbReference>
<evidence type="ECO:0000256" key="16">
    <source>
        <dbReference type="SAM" id="MobiDB-lite"/>
    </source>
</evidence>
<dbReference type="Pfam" id="PF12344">
    <property type="entry name" value="UvrB"/>
    <property type="match status" value="1"/>
</dbReference>
<dbReference type="PROSITE" id="PS51194">
    <property type="entry name" value="HELICASE_CTER"/>
    <property type="match status" value="1"/>
</dbReference>
<dbReference type="Gene3D" id="3.40.50.300">
    <property type="entry name" value="P-loop containing nucleotide triphosphate hydrolases"/>
    <property type="match status" value="3"/>
</dbReference>
<dbReference type="PANTHER" id="PTHR24029:SF0">
    <property type="entry name" value="UVRABC SYSTEM PROTEIN B"/>
    <property type="match status" value="1"/>
</dbReference>
<dbReference type="EMBL" id="JAJAQI010000031">
    <property type="protein sequence ID" value="MCB4823793.1"/>
    <property type="molecule type" value="Genomic_DNA"/>
</dbReference>
<feature type="coiled-coil region" evidence="15">
    <location>
        <begin position="639"/>
        <end position="678"/>
    </location>
</feature>
<dbReference type="InterPro" id="IPR014001">
    <property type="entry name" value="Helicase_ATP-bd"/>
</dbReference>
<dbReference type="InterPro" id="IPR004807">
    <property type="entry name" value="UvrB"/>
</dbReference>
<dbReference type="GO" id="GO:0009381">
    <property type="term" value="F:excinuclease ABC activity"/>
    <property type="evidence" value="ECO:0007669"/>
    <property type="project" value="UniProtKB-UniRule"/>
</dbReference>
<proteinExistence type="inferred from homology"/>
<evidence type="ECO:0000313" key="21">
    <source>
        <dbReference type="Proteomes" id="UP001139311"/>
    </source>
</evidence>
<dbReference type="PROSITE" id="PS51192">
    <property type="entry name" value="HELICASE_ATP_BIND_1"/>
    <property type="match status" value="1"/>
</dbReference>
<dbReference type="SMART" id="SM00490">
    <property type="entry name" value="HELICc"/>
    <property type="match status" value="1"/>
</dbReference>
<dbReference type="InterPro" id="IPR001943">
    <property type="entry name" value="UVR_dom"/>
</dbReference>
<evidence type="ECO:0000256" key="2">
    <source>
        <dbReference type="ARBA" id="ARBA00008533"/>
    </source>
</evidence>
<feature type="short sequence motif" description="Beta-hairpin" evidence="13">
    <location>
        <begin position="110"/>
        <end position="133"/>
    </location>
</feature>
<dbReference type="InterPro" id="IPR036876">
    <property type="entry name" value="UVR_dom_sf"/>
</dbReference>
<evidence type="ECO:0000259" key="18">
    <source>
        <dbReference type="PROSITE" id="PS51192"/>
    </source>
</evidence>
<dbReference type="InterPro" id="IPR001650">
    <property type="entry name" value="Helicase_C-like"/>
</dbReference>
<keyword evidence="9 13" id="KW-0234">DNA repair</keyword>
<feature type="coiled-coil region" evidence="15">
    <location>
        <begin position="275"/>
        <end position="302"/>
    </location>
</feature>
<evidence type="ECO:0000256" key="3">
    <source>
        <dbReference type="ARBA" id="ARBA00022490"/>
    </source>
</evidence>
<dbReference type="SUPFAM" id="SSF52540">
    <property type="entry name" value="P-loop containing nucleoside triphosphate hydrolases"/>
    <property type="match status" value="2"/>
</dbReference>
<dbReference type="SMART" id="SM00487">
    <property type="entry name" value="DEXDc"/>
    <property type="match status" value="1"/>
</dbReference>
<dbReference type="GO" id="GO:0005737">
    <property type="term" value="C:cytoplasm"/>
    <property type="evidence" value="ECO:0007669"/>
    <property type="project" value="UniProtKB-SubCell"/>
</dbReference>
<evidence type="ECO:0000256" key="1">
    <source>
        <dbReference type="ARBA" id="ARBA00004496"/>
    </source>
</evidence>
<dbReference type="GO" id="GO:0006289">
    <property type="term" value="P:nucleotide-excision repair"/>
    <property type="evidence" value="ECO:0007669"/>
    <property type="project" value="UniProtKB-UniRule"/>
</dbReference>
<evidence type="ECO:0000313" key="20">
    <source>
        <dbReference type="EMBL" id="MCB4823793.1"/>
    </source>
</evidence>
<dbReference type="GO" id="GO:0009432">
    <property type="term" value="P:SOS response"/>
    <property type="evidence" value="ECO:0007669"/>
    <property type="project" value="UniProtKB-UniRule"/>
</dbReference>
<organism evidence="20 21">
    <name type="scientific">Roseicella aerolata</name>
    <dbReference type="NCBI Taxonomy" id="2883479"/>
    <lineage>
        <taxon>Bacteria</taxon>
        <taxon>Pseudomonadati</taxon>
        <taxon>Pseudomonadota</taxon>
        <taxon>Alphaproteobacteria</taxon>
        <taxon>Acetobacterales</taxon>
        <taxon>Roseomonadaceae</taxon>
        <taxon>Roseicella</taxon>
    </lineage>
</organism>
<dbReference type="AlphaFoldDB" id="A0A9X1LC58"/>
<evidence type="ECO:0000256" key="4">
    <source>
        <dbReference type="ARBA" id="ARBA00022741"/>
    </source>
</evidence>